<dbReference type="EMBL" id="LR796439">
    <property type="protein sequence ID" value="CAB4144550.1"/>
    <property type="molecule type" value="Genomic_DNA"/>
</dbReference>
<gene>
    <name evidence="2" type="ORF">UFOVP1045_94</name>
    <name evidence="3" type="ORF">UFOVP1194_48</name>
    <name evidence="4" type="ORF">UFOVP1641_44</name>
    <name evidence="1" type="ORF">UFOVP466_47</name>
</gene>
<dbReference type="EMBL" id="LR797152">
    <property type="protein sequence ID" value="CAB4190290.1"/>
    <property type="molecule type" value="Genomic_DNA"/>
</dbReference>
<sequence>MDSLETRQGQSAVTLLRTWLRRHGLEWVEARLTEAREKEIDAEERRIQNEGE</sequence>
<dbReference type="EMBL" id="LR797505">
    <property type="protein sequence ID" value="CAB4221807.1"/>
    <property type="molecule type" value="Genomic_DNA"/>
</dbReference>
<name>A0A6J5QZY9_9CAUD</name>
<evidence type="ECO:0000313" key="3">
    <source>
        <dbReference type="EMBL" id="CAB4190290.1"/>
    </source>
</evidence>
<evidence type="ECO:0000313" key="2">
    <source>
        <dbReference type="EMBL" id="CAB4180726.1"/>
    </source>
</evidence>
<evidence type="ECO:0000313" key="1">
    <source>
        <dbReference type="EMBL" id="CAB4144550.1"/>
    </source>
</evidence>
<proteinExistence type="predicted"/>
<organism evidence="3">
    <name type="scientific">uncultured Caudovirales phage</name>
    <dbReference type="NCBI Taxonomy" id="2100421"/>
    <lineage>
        <taxon>Viruses</taxon>
        <taxon>Duplodnaviria</taxon>
        <taxon>Heunggongvirae</taxon>
        <taxon>Uroviricota</taxon>
        <taxon>Caudoviricetes</taxon>
        <taxon>Peduoviridae</taxon>
        <taxon>Maltschvirus</taxon>
        <taxon>Maltschvirus maltsch</taxon>
    </lineage>
</organism>
<reference evidence="3" key="1">
    <citation type="submission" date="2020-05" db="EMBL/GenBank/DDBJ databases">
        <authorList>
            <person name="Chiriac C."/>
            <person name="Salcher M."/>
            <person name="Ghai R."/>
            <person name="Kavagutti S V."/>
        </authorList>
    </citation>
    <scope>NUCLEOTIDE SEQUENCE</scope>
</reference>
<evidence type="ECO:0000313" key="4">
    <source>
        <dbReference type="EMBL" id="CAB4221807.1"/>
    </source>
</evidence>
<dbReference type="EMBL" id="LR796996">
    <property type="protein sequence ID" value="CAB4180726.1"/>
    <property type="molecule type" value="Genomic_DNA"/>
</dbReference>
<accession>A0A6J5QZY9</accession>
<protein>
    <submittedName>
        <fullName evidence="3">Uncharacterized protein</fullName>
    </submittedName>
</protein>